<gene>
    <name evidence="3" type="ORF">RCL2_002687900</name>
    <name evidence="2" type="ORF">RclHR1_03320008</name>
</gene>
<dbReference type="Gene3D" id="3.80.10.10">
    <property type="entry name" value="Ribonuclease Inhibitor"/>
    <property type="match status" value="1"/>
</dbReference>
<reference evidence="3" key="2">
    <citation type="submission" date="2019-10" db="EMBL/GenBank/DDBJ databases">
        <title>Conservation and host-specific expression of non-tandemly repeated heterogenous ribosome RNA gene in arbuscular mycorrhizal fungi.</title>
        <authorList>
            <person name="Maeda T."/>
            <person name="Kobayashi Y."/>
            <person name="Nakagawa T."/>
            <person name="Ezawa T."/>
            <person name="Yamaguchi K."/>
            <person name="Bino T."/>
            <person name="Nishimoto Y."/>
            <person name="Shigenobu S."/>
            <person name="Kawaguchi M."/>
        </authorList>
    </citation>
    <scope>NUCLEOTIDE SEQUENCE</scope>
    <source>
        <strain evidence="3">HR1</strain>
    </source>
</reference>
<proteinExistence type="predicted"/>
<dbReference type="Pfam" id="PF12937">
    <property type="entry name" value="F-box-like"/>
    <property type="match status" value="1"/>
</dbReference>
<evidence type="ECO:0000313" key="2">
    <source>
        <dbReference type="EMBL" id="GBB98782.1"/>
    </source>
</evidence>
<dbReference type="AlphaFoldDB" id="A0A2Z6RCU6"/>
<dbReference type="SUPFAM" id="SSF52047">
    <property type="entry name" value="RNI-like"/>
    <property type="match status" value="1"/>
</dbReference>
<dbReference type="InterPro" id="IPR001810">
    <property type="entry name" value="F-box_dom"/>
</dbReference>
<organism evidence="2 4">
    <name type="scientific">Rhizophagus clarus</name>
    <dbReference type="NCBI Taxonomy" id="94130"/>
    <lineage>
        <taxon>Eukaryota</taxon>
        <taxon>Fungi</taxon>
        <taxon>Fungi incertae sedis</taxon>
        <taxon>Mucoromycota</taxon>
        <taxon>Glomeromycotina</taxon>
        <taxon>Glomeromycetes</taxon>
        <taxon>Glomerales</taxon>
        <taxon>Glomeraceae</taxon>
        <taxon>Rhizophagus</taxon>
    </lineage>
</organism>
<protein>
    <recommendedName>
        <fullName evidence="1">F-box domain-containing protein</fullName>
    </recommendedName>
</protein>
<evidence type="ECO:0000313" key="3">
    <source>
        <dbReference type="EMBL" id="GET00424.1"/>
    </source>
</evidence>
<feature type="domain" description="F-box" evidence="1">
    <location>
        <begin position="2"/>
        <end position="44"/>
    </location>
</feature>
<dbReference type="OrthoDB" id="2462522at2759"/>
<dbReference type="InterPro" id="IPR036047">
    <property type="entry name" value="F-box-like_dom_sf"/>
</dbReference>
<evidence type="ECO:0000313" key="4">
    <source>
        <dbReference type="Proteomes" id="UP000247702"/>
    </source>
</evidence>
<reference evidence="2 4" key="1">
    <citation type="submission" date="2017-11" db="EMBL/GenBank/DDBJ databases">
        <title>The genome of Rhizophagus clarus HR1 reveals common genetic basis of auxotrophy among arbuscular mycorrhizal fungi.</title>
        <authorList>
            <person name="Kobayashi Y."/>
        </authorList>
    </citation>
    <scope>NUCLEOTIDE SEQUENCE [LARGE SCALE GENOMIC DNA]</scope>
    <source>
        <strain evidence="2 4">HR1</strain>
    </source>
</reference>
<sequence length="489" mass="56817">MSQLPVDCLNEIFEYLENDKASLHSCLLVNRLWCEVSVRILWRNSWNYNSFNYITLISCLSDESKEILSNNGIIILNSTSKPPMFDYASFCKVLSVDSVYYLIGVLLKSNHIISSSNLYDNILNLSQELLKLFMSQITSLKELYFLEVSNANLISYSGAKDCLSNISELHCNSNISPDFFYQLSQICHNISTLNIMFIEDTSIGLKELISVQRNLKHFGITQYDCKDLSYIIPSLKENLSDNTLIKLRLNTGTPLLFISNFKNLQELELSADFNDNFEKFDKLQYINFPQLQILKIPYPGEFLIKFLEINGKYLKEIYISDSEGYSDNLLNLSIAKFCLNIRKLSTGFKNDELETLESVFNNCRYLESIKLWCGDVYLSEKEALEMVIRCSSDNMCEIILYHLFNVRPRLLPVELESLLIEWKNRKPQKSLSLIIVNIDDKSLDANDENMKLIDKYIKLGVIKKFKVTDFEDIEFNPDYRKEVQKMLYQ</sequence>
<keyword evidence="4" id="KW-1185">Reference proteome</keyword>
<accession>A0A2Z6RCU6</accession>
<dbReference type="CDD" id="cd09917">
    <property type="entry name" value="F-box_SF"/>
    <property type="match status" value="1"/>
</dbReference>
<dbReference type="EMBL" id="BLAL01000285">
    <property type="protein sequence ID" value="GET00424.1"/>
    <property type="molecule type" value="Genomic_DNA"/>
</dbReference>
<dbReference type="Proteomes" id="UP000615446">
    <property type="component" value="Unassembled WGS sequence"/>
</dbReference>
<dbReference type="InterPro" id="IPR032675">
    <property type="entry name" value="LRR_dom_sf"/>
</dbReference>
<comment type="caution">
    <text evidence="2">The sequence shown here is derived from an EMBL/GenBank/DDBJ whole genome shotgun (WGS) entry which is preliminary data.</text>
</comment>
<dbReference type="Proteomes" id="UP000247702">
    <property type="component" value="Unassembled WGS sequence"/>
</dbReference>
<evidence type="ECO:0000259" key="1">
    <source>
        <dbReference type="Pfam" id="PF12937"/>
    </source>
</evidence>
<dbReference type="SUPFAM" id="SSF81383">
    <property type="entry name" value="F-box domain"/>
    <property type="match status" value="1"/>
</dbReference>
<dbReference type="EMBL" id="BEXD01002580">
    <property type="protein sequence ID" value="GBB98782.1"/>
    <property type="molecule type" value="Genomic_DNA"/>
</dbReference>
<name>A0A2Z6RCU6_9GLOM</name>